<evidence type="ECO:0008006" key="3">
    <source>
        <dbReference type="Google" id="ProtNLM"/>
    </source>
</evidence>
<proteinExistence type="predicted"/>
<protein>
    <recommendedName>
        <fullName evidence="3">Zn-ribbon protein</fullName>
    </recommendedName>
</protein>
<organism evidence="2">
    <name type="scientific">hydrocarbon metagenome</name>
    <dbReference type="NCBI Taxonomy" id="938273"/>
    <lineage>
        <taxon>unclassified sequences</taxon>
        <taxon>metagenomes</taxon>
        <taxon>ecological metagenomes</taxon>
    </lineage>
</organism>
<sequence length="66" mass="7143">MAAPHHTSHHAEPDTQSHPCRVCGTTSHASGNQGNGRICRGCYYKIGIILLIVMVIASYVVWIGLL</sequence>
<feature type="transmembrane region" description="Helical" evidence="1">
    <location>
        <begin position="42"/>
        <end position="65"/>
    </location>
</feature>
<evidence type="ECO:0000256" key="1">
    <source>
        <dbReference type="SAM" id="Phobius"/>
    </source>
</evidence>
<name>A0A0W8EAQ0_9ZZZZ</name>
<comment type="caution">
    <text evidence="2">The sequence shown here is derived from an EMBL/GenBank/DDBJ whole genome shotgun (WGS) entry which is preliminary data.</text>
</comment>
<accession>A0A0W8EAQ0</accession>
<reference evidence="2" key="1">
    <citation type="journal article" date="2015" name="Proc. Natl. Acad. Sci. U.S.A.">
        <title>Networks of energetic and metabolic interactions define dynamics in microbial communities.</title>
        <authorList>
            <person name="Embree M."/>
            <person name="Liu J.K."/>
            <person name="Al-Bassam M.M."/>
            <person name="Zengler K."/>
        </authorList>
    </citation>
    <scope>NUCLEOTIDE SEQUENCE</scope>
</reference>
<evidence type="ECO:0000313" key="2">
    <source>
        <dbReference type="EMBL" id="KUG05596.1"/>
    </source>
</evidence>
<keyword evidence="1" id="KW-0472">Membrane</keyword>
<keyword evidence="1" id="KW-1133">Transmembrane helix</keyword>
<keyword evidence="1" id="KW-0812">Transmembrane</keyword>
<gene>
    <name evidence="2" type="ORF">ASZ90_016965</name>
</gene>
<dbReference type="EMBL" id="LNQE01001797">
    <property type="protein sequence ID" value="KUG05596.1"/>
    <property type="molecule type" value="Genomic_DNA"/>
</dbReference>
<dbReference type="AlphaFoldDB" id="A0A0W8EAQ0"/>